<keyword evidence="2" id="KW-0645">Protease</keyword>
<comment type="caution">
    <text evidence="5">The sequence shown here is derived from an EMBL/GenBank/DDBJ whole genome shotgun (WGS) entry which is preliminary data.</text>
</comment>
<keyword evidence="6" id="KW-1185">Reference proteome</keyword>
<dbReference type="PANTHER" id="PTHR42776">
    <property type="entry name" value="SERINE PEPTIDASE S9 FAMILY MEMBER"/>
    <property type="match status" value="1"/>
</dbReference>
<dbReference type="FunFam" id="3.40.50.1820:FF:000028">
    <property type="entry name" value="S9 family peptidase"/>
    <property type="match status" value="1"/>
</dbReference>
<dbReference type="InterPro" id="IPR001375">
    <property type="entry name" value="Peptidase_S9_cat"/>
</dbReference>
<sequence>MKKEKVTISDIEQIHSVTTPIWHPNGVQVAYVKTSIDSKKNTYESSIYVVDEETKKENKWTTRKERISSIKWSPEGSYLSFLSTRDEGNQLYILPVNGGEAKQVMELPYGVSSYVWHPTEEKIWFTASYHNETGWEKQEDKKEEFPKPYKAGKMKYIQDGSGLVKQDRFSQIGVVEVEAGTFERWSSDNDHQQVHAVSPNGKQIVTSTSPLENDDVFESDLTVVDIESKSSKTLSLEPGYYGGAAFCPSGDHLAFVGATRTFENATHSQLYVYNFKTEQVQSLTEGLDAPVGDYVVADIQQGASAPAVVWTEHDHLYFQVSTYGDVRVYFASLEGELYPVTQEGEHVYGYDVTPDGSKLAITVSDPTFPGELFVQSVTTGERTLLSHHNEEYVASRDLIAPEAIVFKGPKGWDVHGWIIKPVEAAEGKVPLVTNIHGGPHAFYANTFFHEMQLLAAQGVGVLYVNPRGSHSYSQEFVDAVRGDYGGNDYLDIMAAVDYAIKQYDWIDADRLGVTGGSYGGFMTNWIVGHTDRFKAAVTQRSISNWISFYGVSDIGYYFTEWQIQSDMNDIDKLWDHSPLKYAAQVKTPLLILHGEDDLRCPIEQAQQLYITLKRMGKEVEFVRFPQADHNLSRTGLPNLRKERLEQIIGWFNEYL</sequence>
<dbReference type="InterPro" id="IPR029058">
    <property type="entry name" value="AB_hydrolase_fold"/>
</dbReference>
<evidence type="ECO:0000313" key="5">
    <source>
        <dbReference type="EMBL" id="OZS79066.1"/>
    </source>
</evidence>
<dbReference type="Gene3D" id="2.120.10.30">
    <property type="entry name" value="TolB, C-terminal domain"/>
    <property type="match status" value="2"/>
</dbReference>
<evidence type="ECO:0000256" key="3">
    <source>
        <dbReference type="ARBA" id="ARBA00022801"/>
    </source>
</evidence>
<dbReference type="InterPro" id="IPR011042">
    <property type="entry name" value="6-blade_b-propeller_TolB-like"/>
</dbReference>
<dbReference type="EMBL" id="NOKQ01000134">
    <property type="protein sequence ID" value="OZS79066.1"/>
    <property type="molecule type" value="Genomic_DNA"/>
</dbReference>
<dbReference type="SUPFAM" id="SSF53474">
    <property type="entry name" value="alpha/beta-Hydrolases"/>
    <property type="match status" value="1"/>
</dbReference>
<evidence type="ECO:0000313" key="6">
    <source>
        <dbReference type="Proteomes" id="UP000217065"/>
    </source>
</evidence>
<dbReference type="Gene3D" id="3.40.50.1820">
    <property type="entry name" value="alpha/beta hydrolase"/>
    <property type="match status" value="1"/>
</dbReference>
<dbReference type="OrthoDB" id="108903at2"/>
<dbReference type="RefSeq" id="WP_094941445.1">
    <property type="nucleotide sequence ID" value="NZ_NOKQ01000134.1"/>
</dbReference>
<evidence type="ECO:0000259" key="4">
    <source>
        <dbReference type="Pfam" id="PF00326"/>
    </source>
</evidence>
<reference evidence="5 6" key="1">
    <citation type="submission" date="2017-07" db="EMBL/GenBank/DDBJ databases">
        <title>Tetzosporium hominis gen.nov. sp.nov.</title>
        <authorList>
            <person name="Tetz G."/>
            <person name="Tetz V."/>
        </authorList>
    </citation>
    <scope>NUCLEOTIDE SEQUENCE [LARGE SCALE GENOMIC DNA]</scope>
    <source>
        <strain evidence="5 6">VT-49</strain>
    </source>
</reference>
<feature type="domain" description="Peptidase S9 prolyl oligopeptidase catalytic" evidence="4">
    <location>
        <begin position="446"/>
        <end position="655"/>
    </location>
</feature>
<evidence type="ECO:0000256" key="1">
    <source>
        <dbReference type="ARBA" id="ARBA00010040"/>
    </source>
</evidence>
<name>A0A264W652_9BACL</name>
<dbReference type="Pfam" id="PF00326">
    <property type="entry name" value="Peptidase_S9"/>
    <property type="match status" value="1"/>
</dbReference>
<accession>A0A264W652</accession>
<evidence type="ECO:0000256" key="2">
    <source>
        <dbReference type="ARBA" id="ARBA00022670"/>
    </source>
</evidence>
<dbReference type="GO" id="GO:0004252">
    <property type="term" value="F:serine-type endopeptidase activity"/>
    <property type="evidence" value="ECO:0007669"/>
    <property type="project" value="TreeGrafter"/>
</dbReference>
<gene>
    <name evidence="5" type="ORF">CF394_01190</name>
</gene>
<dbReference type="GO" id="GO:0006508">
    <property type="term" value="P:proteolysis"/>
    <property type="evidence" value="ECO:0007669"/>
    <property type="project" value="UniProtKB-KW"/>
</dbReference>
<dbReference type="Proteomes" id="UP000217065">
    <property type="component" value="Unassembled WGS sequence"/>
</dbReference>
<dbReference type="SUPFAM" id="SSF82171">
    <property type="entry name" value="DPP6 N-terminal domain-like"/>
    <property type="match status" value="1"/>
</dbReference>
<organism evidence="5 6">
    <name type="scientific">Tetzosporium hominis</name>
    <dbReference type="NCBI Taxonomy" id="2020506"/>
    <lineage>
        <taxon>Bacteria</taxon>
        <taxon>Bacillati</taxon>
        <taxon>Bacillota</taxon>
        <taxon>Bacilli</taxon>
        <taxon>Bacillales</taxon>
        <taxon>Caryophanaceae</taxon>
        <taxon>Tetzosporium</taxon>
    </lineage>
</organism>
<dbReference type="PANTHER" id="PTHR42776:SF27">
    <property type="entry name" value="DIPEPTIDYL PEPTIDASE FAMILY MEMBER 6"/>
    <property type="match status" value="1"/>
</dbReference>
<protein>
    <submittedName>
        <fullName evidence="5">Peptidase</fullName>
    </submittedName>
</protein>
<comment type="similarity">
    <text evidence="1">Belongs to the peptidase S9C family.</text>
</comment>
<keyword evidence="3" id="KW-0378">Hydrolase</keyword>
<dbReference type="AlphaFoldDB" id="A0A264W652"/>
<proteinExistence type="inferred from homology"/>